<dbReference type="AlphaFoldDB" id="A0A9N9BJQ7"/>
<dbReference type="Proteomes" id="UP000789570">
    <property type="component" value="Unassembled WGS sequence"/>
</dbReference>
<gene>
    <name evidence="2" type="ORF">FCALED_LOCUS7102</name>
</gene>
<feature type="compositionally biased region" description="Polar residues" evidence="1">
    <location>
        <begin position="72"/>
        <end position="81"/>
    </location>
</feature>
<evidence type="ECO:0000313" key="3">
    <source>
        <dbReference type="Proteomes" id="UP000789570"/>
    </source>
</evidence>
<dbReference type="EMBL" id="CAJVPQ010001813">
    <property type="protein sequence ID" value="CAG8571178.1"/>
    <property type="molecule type" value="Genomic_DNA"/>
</dbReference>
<sequence>MSHLEYNKEPDFSAYRKNALNALQQIASEANILPKQKNLLIRPKKKLIIESPSYFHFEHSSSSPPPQDHPQLDTSIPSQPSQHSVIFNSIHSIKNIDWPNDDDGWIVIKGAIENDEEIDLKCKDEFDELHSYEILKKGGESIEWYNGERNIDQFGKRSKENNQTSNTMHHLEDDDKLKGLQIKYNNDLTLLNN</sequence>
<dbReference type="OrthoDB" id="2331618at2759"/>
<reference evidence="2" key="1">
    <citation type="submission" date="2021-06" db="EMBL/GenBank/DDBJ databases">
        <authorList>
            <person name="Kallberg Y."/>
            <person name="Tangrot J."/>
            <person name="Rosling A."/>
        </authorList>
    </citation>
    <scope>NUCLEOTIDE SEQUENCE</scope>
    <source>
        <strain evidence="2">UK204</strain>
    </source>
</reference>
<proteinExistence type="predicted"/>
<name>A0A9N9BJQ7_9GLOM</name>
<evidence type="ECO:0000256" key="1">
    <source>
        <dbReference type="SAM" id="MobiDB-lite"/>
    </source>
</evidence>
<feature type="region of interest" description="Disordered" evidence="1">
    <location>
        <begin position="57"/>
        <end position="81"/>
    </location>
</feature>
<protein>
    <submittedName>
        <fullName evidence="2">14795_t:CDS:1</fullName>
    </submittedName>
</protein>
<organism evidence="2 3">
    <name type="scientific">Funneliformis caledonium</name>
    <dbReference type="NCBI Taxonomy" id="1117310"/>
    <lineage>
        <taxon>Eukaryota</taxon>
        <taxon>Fungi</taxon>
        <taxon>Fungi incertae sedis</taxon>
        <taxon>Mucoromycota</taxon>
        <taxon>Glomeromycotina</taxon>
        <taxon>Glomeromycetes</taxon>
        <taxon>Glomerales</taxon>
        <taxon>Glomeraceae</taxon>
        <taxon>Funneliformis</taxon>
    </lineage>
</organism>
<evidence type="ECO:0000313" key="2">
    <source>
        <dbReference type="EMBL" id="CAG8571178.1"/>
    </source>
</evidence>
<comment type="caution">
    <text evidence="2">The sequence shown here is derived from an EMBL/GenBank/DDBJ whole genome shotgun (WGS) entry which is preliminary data.</text>
</comment>
<accession>A0A9N9BJQ7</accession>
<keyword evidence="3" id="KW-1185">Reference proteome</keyword>